<dbReference type="InterPro" id="IPR022642">
    <property type="entry name" value="CheR_C"/>
</dbReference>
<protein>
    <recommendedName>
        <fullName evidence="5">Chemotaxis protein methyltransferase</fullName>
        <ecNumber evidence="5">2.1.1.80</ecNumber>
    </recommendedName>
</protein>
<dbReference type="Pfam" id="PF03705">
    <property type="entry name" value="CheR_N"/>
    <property type="match status" value="1"/>
</dbReference>
<dbReference type="Gene3D" id="3.40.50.150">
    <property type="entry name" value="Vaccinia Virus protein VP39"/>
    <property type="match status" value="1"/>
</dbReference>
<reference evidence="7 8" key="1">
    <citation type="journal article" date="2011" name="Int. J. Syst. Evol. Microbiol.">
        <title>Zhongshania antarctica gen. nov., sp. nov. and Zhongshania guokunii sp. nov., gammaproteobacteria respectively isolated from coastal attached (fast) ice and surface seawater of the Antarctic.</title>
        <authorList>
            <person name="Li H.J."/>
            <person name="Zhang X.Y."/>
            <person name="Chen C.X."/>
            <person name="Zhang Y.J."/>
            <person name="Gao Z.M."/>
            <person name="Yu Y."/>
            <person name="Chen X.L."/>
            <person name="Chen B."/>
            <person name="Zhang Y.Z."/>
        </authorList>
    </citation>
    <scope>NUCLEOTIDE SEQUENCE [LARGE SCALE GENOMIC DNA]</scope>
    <source>
        <strain evidence="7 8">15-R06ZXC-3</strain>
    </source>
</reference>
<dbReference type="RefSeq" id="WP_368392089.1">
    <property type="nucleotide sequence ID" value="NZ_JBFRYC010000006.1"/>
</dbReference>
<keyword evidence="3 5" id="KW-0808">Transferase</keyword>
<dbReference type="Gene3D" id="1.10.155.10">
    <property type="entry name" value="Chemotaxis receptor methyltransferase CheR, N-terminal domain"/>
    <property type="match status" value="1"/>
</dbReference>
<keyword evidence="4 5" id="KW-0949">S-adenosyl-L-methionine</keyword>
<dbReference type="PROSITE" id="PS50123">
    <property type="entry name" value="CHER"/>
    <property type="match status" value="1"/>
</dbReference>
<comment type="function">
    <text evidence="5">Methylation of the membrane-bound methyl-accepting chemotaxis proteins (MCP) to form gamma-glutamyl methyl ester residues in MCP.</text>
</comment>
<evidence type="ECO:0000256" key="5">
    <source>
        <dbReference type="PIRNR" id="PIRNR000410"/>
    </source>
</evidence>
<dbReference type="Proteomes" id="UP001557465">
    <property type="component" value="Unassembled WGS sequence"/>
</dbReference>
<keyword evidence="2 5" id="KW-0489">Methyltransferase</keyword>
<name>A0ABV3TL09_9RHOB</name>
<proteinExistence type="predicted"/>
<accession>A0ABV3TL09</accession>
<dbReference type="SMART" id="SM00138">
    <property type="entry name" value="MeTrc"/>
    <property type="match status" value="1"/>
</dbReference>
<dbReference type="Pfam" id="PF01739">
    <property type="entry name" value="CheR"/>
    <property type="match status" value="1"/>
</dbReference>
<dbReference type="PIRSF" id="PIRSF000410">
    <property type="entry name" value="CheR"/>
    <property type="match status" value="1"/>
</dbReference>
<feature type="domain" description="CheR-type methyltransferase" evidence="6">
    <location>
        <begin position="10"/>
        <end position="285"/>
    </location>
</feature>
<evidence type="ECO:0000313" key="7">
    <source>
        <dbReference type="EMBL" id="MEX1662253.1"/>
    </source>
</evidence>
<dbReference type="EC" id="2.1.1.80" evidence="5"/>
<gene>
    <name evidence="7" type="ORF">AB4874_11445</name>
</gene>
<dbReference type="InterPro" id="IPR029063">
    <property type="entry name" value="SAM-dependent_MTases_sf"/>
</dbReference>
<evidence type="ECO:0000256" key="2">
    <source>
        <dbReference type="ARBA" id="ARBA00022603"/>
    </source>
</evidence>
<dbReference type="PANTHER" id="PTHR24422:SF19">
    <property type="entry name" value="CHEMOTAXIS PROTEIN METHYLTRANSFERASE"/>
    <property type="match status" value="1"/>
</dbReference>
<dbReference type="InterPro" id="IPR036804">
    <property type="entry name" value="CheR_N_sf"/>
</dbReference>
<comment type="catalytic activity">
    <reaction evidence="1 5">
        <text>L-glutamyl-[protein] + S-adenosyl-L-methionine = [protein]-L-glutamate 5-O-methyl ester + S-adenosyl-L-homocysteine</text>
        <dbReference type="Rhea" id="RHEA:24452"/>
        <dbReference type="Rhea" id="RHEA-COMP:10208"/>
        <dbReference type="Rhea" id="RHEA-COMP:10311"/>
        <dbReference type="ChEBI" id="CHEBI:29973"/>
        <dbReference type="ChEBI" id="CHEBI:57856"/>
        <dbReference type="ChEBI" id="CHEBI:59789"/>
        <dbReference type="ChEBI" id="CHEBI:82795"/>
        <dbReference type="EC" id="2.1.1.80"/>
    </reaction>
</comment>
<evidence type="ECO:0000313" key="8">
    <source>
        <dbReference type="Proteomes" id="UP001557465"/>
    </source>
</evidence>
<dbReference type="PRINTS" id="PR00996">
    <property type="entry name" value="CHERMTFRASE"/>
</dbReference>
<evidence type="ECO:0000256" key="3">
    <source>
        <dbReference type="ARBA" id="ARBA00022679"/>
    </source>
</evidence>
<evidence type="ECO:0000256" key="4">
    <source>
        <dbReference type="ARBA" id="ARBA00022691"/>
    </source>
</evidence>
<dbReference type="InterPro" id="IPR026024">
    <property type="entry name" value="Chemotaxis_MeTrfase_CheR"/>
</dbReference>
<dbReference type="InterPro" id="IPR000780">
    <property type="entry name" value="CheR_MeTrfase"/>
</dbReference>
<organism evidence="7 8">
    <name type="scientific">Thioclava arctica</name>
    <dbReference type="NCBI Taxonomy" id="3238301"/>
    <lineage>
        <taxon>Bacteria</taxon>
        <taxon>Pseudomonadati</taxon>
        <taxon>Pseudomonadota</taxon>
        <taxon>Alphaproteobacteria</taxon>
        <taxon>Rhodobacterales</taxon>
        <taxon>Paracoccaceae</taxon>
        <taxon>Thioclava</taxon>
    </lineage>
</organism>
<evidence type="ECO:0000259" key="6">
    <source>
        <dbReference type="PROSITE" id="PS50123"/>
    </source>
</evidence>
<sequence length="295" mass="32589">MNTQTPLPPGSLRQIVPSEAELNTIATILHEAAGIVIAPGKTSMVQSRLAKRLRALQLNDYASYIALVRSSEGIAERREMISALTTNVTHFFREKHHFDTLRTNALPPLIARARAGGRVRIWSAGSSNGQEAYTIAMVLAELAPDFDRLDIRILASDIDPMMIARGRSGIYPETAIEPIPTDLQRKYFSACDAGAEVIAPLRKLVSFKELNLHNPWPMSGKFDVIFCRNVVIYFDPPAQAKLWQRFENQLAPGGWLFLGHSERITPVPGSQLTSAGVTTYRLPESGPKSGDTTWP</sequence>
<dbReference type="SUPFAM" id="SSF53335">
    <property type="entry name" value="S-adenosyl-L-methionine-dependent methyltransferases"/>
    <property type="match status" value="1"/>
</dbReference>
<keyword evidence="8" id="KW-1185">Reference proteome</keyword>
<dbReference type="PANTHER" id="PTHR24422">
    <property type="entry name" value="CHEMOTAXIS PROTEIN METHYLTRANSFERASE"/>
    <property type="match status" value="1"/>
</dbReference>
<dbReference type="SUPFAM" id="SSF47757">
    <property type="entry name" value="Chemotaxis receptor methyltransferase CheR, N-terminal domain"/>
    <property type="match status" value="1"/>
</dbReference>
<dbReference type="EMBL" id="JBFRYC010000006">
    <property type="protein sequence ID" value="MEX1662253.1"/>
    <property type="molecule type" value="Genomic_DNA"/>
</dbReference>
<dbReference type="InterPro" id="IPR050903">
    <property type="entry name" value="Bact_Chemotaxis_MeTrfase"/>
</dbReference>
<evidence type="ECO:0000256" key="1">
    <source>
        <dbReference type="ARBA" id="ARBA00001541"/>
    </source>
</evidence>
<comment type="caution">
    <text evidence="7">The sequence shown here is derived from an EMBL/GenBank/DDBJ whole genome shotgun (WGS) entry which is preliminary data.</text>
</comment>
<dbReference type="InterPro" id="IPR022641">
    <property type="entry name" value="CheR_N"/>
</dbReference>
<dbReference type="CDD" id="cd02440">
    <property type="entry name" value="AdoMet_MTases"/>
    <property type="match status" value="1"/>
</dbReference>